<dbReference type="STRING" id="167879.CPS_1364"/>
<keyword evidence="1" id="KW-1133">Transmembrane helix</keyword>
<dbReference type="EMBL" id="CP000083">
    <property type="protein sequence ID" value="AAZ24919.1"/>
    <property type="molecule type" value="Genomic_DNA"/>
</dbReference>
<organism evidence="2 3">
    <name type="scientific">Colwellia psychrerythraea (strain 34H / ATCC BAA-681)</name>
    <name type="common">Vibrio psychroerythus</name>
    <dbReference type="NCBI Taxonomy" id="167879"/>
    <lineage>
        <taxon>Bacteria</taxon>
        <taxon>Pseudomonadati</taxon>
        <taxon>Pseudomonadota</taxon>
        <taxon>Gammaproteobacteria</taxon>
        <taxon>Alteromonadales</taxon>
        <taxon>Colwelliaceae</taxon>
        <taxon>Colwellia</taxon>
    </lineage>
</organism>
<evidence type="ECO:0000313" key="2">
    <source>
        <dbReference type="EMBL" id="AAZ24919.1"/>
    </source>
</evidence>
<sequence length="77" mass="8892">MAFDNPSLFEMLTSIKLKVLRELVIFLQQFSRLTCLFSTLVACVAVFMFIIFTSLCCLKPYCLENHNETNNKNLSHP</sequence>
<dbReference type="KEGG" id="cps:CPS_1364"/>
<name>Q486A8_COLP3</name>
<feature type="transmembrane region" description="Helical" evidence="1">
    <location>
        <begin position="36"/>
        <end position="58"/>
    </location>
</feature>
<accession>Q486A8</accession>
<dbReference type="Proteomes" id="UP000000547">
    <property type="component" value="Chromosome"/>
</dbReference>
<gene>
    <name evidence="2" type="ordered locus">CPS_1364</name>
</gene>
<evidence type="ECO:0000256" key="1">
    <source>
        <dbReference type="SAM" id="Phobius"/>
    </source>
</evidence>
<proteinExistence type="predicted"/>
<dbReference type="AlphaFoldDB" id="Q486A8"/>
<dbReference type="HOGENOM" id="CLU_2632045_0_0_6"/>
<keyword evidence="1" id="KW-0472">Membrane</keyword>
<evidence type="ECO:0000313" key="3">
    <source>
        <dbReference type="Proteomes" id="UP000000547"/>
    </source>
</evidence>
<protein>
    <submittedName>
        <fullName evidence="2">Uncharacterized protein</fullName>
    </submittedName>
</protein>
<keyword evidence="1" id="KW-0812">Transmembrane</keyword>
<reference evidence="2" key="1">
    <citation type="journal article" date="2005" name="Proc. Natl. Acad. Sci. U.S.A.">
        <title>The psychrophilic lifestyle as revealed by the genome sequence of Colwellia psychrerythraea 34H through genomic and proteomic analyses.</title>
        <authorList>
            <person name="Methe B.A."/>
            <person name="Nelson K.E."/>
            <person name="Deming J.W."/>
            <person name="Momen B."/>
            <person name="Melamud E."/>
            <person name="Zhang X."/>
            <person name="Moult J."/>
            <person name="Madupu R."/>
            <person name="Nelson W.C."/>
            <person name="Dodson R.J."/>
            <person name="Brinkac L.M."/>
            <person name="Daugherty S.C."/>
            <person name="Durkin A.S."/>
            <person name="DeBoy R.T."/>
            <person name="Kolonay J.F."/>
            <person name="Sullivan S.A."/>
            <person name="Zhou L."/>
            <person name="Davidsen T.M."/>
            <person name="Wu M."/>
            <person name="Huston A.L."/>
            <person name="Lewis M."/>
            <person name="Weaver B."/>
            <person name="Weidman J.F."/>
            <person name="Khouri H."/>
            <person name="Utterback T.R."/>
            <person name="Feldblyum T.V."/>
            <person name="Fraser C.M."/>
        </authorList>
    </citation>
    <scope>NUCLEOTIDE SEQUENCE [LARGE SCALE GENOMIC DNA]</scope>
    <source>
        <strain evidence="2">34H</strain>
    </source>
</reference>